<comment type="caution">
    <text evidence="2">The sequence shown here is derived from an EMBL/GenBank/DDBJ whole genome shotgun (WGS) entry which is preliminary data.</text>
</comment>
<protein>
    <submittedName>
        <fullName evidence="2">AmiA-like protein</fullName>
        <ecNumber evidence="2">4.2.2.12</ecNumber>
    </submittedName>
</protein>
<dbReference type="Pfam" id="PF00041">
    <property type="entry name" value="fn3"/>
    <property type="match status" value="1"/>
</dbReference>
<dbReference type="Gene3D" id="2.60.40.10">
    <property type="entry name" value="Immunoglobulins"/>
    <property type="match status" value="1"/>
</dbReference>
<dbReference type="SMART" id="SM00060">
    <property type="entry name" value="FN3"/>
    <property type="match status" value="1"/>
</dbReference>
<dbReference type="SUPFAM" id="SSF49265">
    <property type="entry name" value="Fibronectin type III"/>
    <property type="match status" value="1"/>
</dbReference>
<dbReference type="Gene3D" id="2.60.120.260">
    <property type="entry name" value="Galactose-binding domain-like"/>
    <property type="match status" value="1"/>
</dbReference>
<dbReference type="InterPro" id="IPR013783">
    <property type="entry name" value="Ig-like_fold"/>
</dbReference>
<dbReference type="InterPro" id="IPR036116">
    <property type="entry name" value="FN3_sf"/>
</dbReference>
<evidence type="ECO:0000313" key="2">
    <source>
        <dbReference type="EMBL" id="TWU24504.1"/>
    </source>
</evidence>
<name>A0A5C6CM19_9BACT</name>
<organism evidence="2 3">
    <name type="scientific">Bythopirellula polymerisocia</name>
    <dbReference type="NCBI Taxonomy" id="2528003"/>
    <lineage>
        <taxon>Bacteria</taxon>
        <taxon>Pseudomonadati</taxon>
        <taxon>Planctomycetota</taxon>
        <taxon>Planctomycetia</taxon>
        <taxon>Pirellulales</taxon>
        <taxon>Lacipirellulaceae</taxon>
        <taxon>Bythopirellula</taxon>
    </lineage>
</organism>
<dbReference type="Proteomes" id="UP000318437">
    <property type="component" value="Unassembled WGS sequence"/>
</dbReference>
<evidence type="ECO:0000259" key="1">
    <source>
        <dbReference type="PROSITE" id="PS50853"/>
    </source>
</evidence>
<dbReference type="InterPro" id="IPR018247">
    <property type="entry name" value="EF_Hand_1_Ca_BS"/>
</dbReference>
<dbReference type="Pfam" id="PF25275">
    <property type="entry name" value="Golvesin_C"/>
    <property type="match status" value="2"/>
</dbReference>
<keyword evidence="2" id="KW-0456">Lyase</keyword>
<dbReference type="RefSeq" id="WP_146451749.1">
    <property type="nucleotide sequence ID" value="NZ_SJPS01000005.1"/>
</dbReference>
<dbReference type="OrthoDB" id="719733at2"/>
<dbReference type="GO" id="GO:0047492">
    <property type="term" value="F:xanthan lyase activity"/>
    <property type="evidence" value="ECO:0007669"/>
    <property type="project" value="UniProtKB-EC"/>
</dbReference>
<dbReference type="CDD" id="cd00063">
    <property type="entry name" value="FN3"/>
    <property type="match status" value="1"/>
</dbReference>
<dbReference type="Gene3D" id="3.40.630.40">
    <property type="entry name" value="Zn-dependent exopeptidases"/>
    <property type="match status" value="1"/>
</dbReference>
<dbReference type="PROSITE" id="PS00018">
    <property type="entry name" value="EF_HAND_1"/>
    <property type="match status" value="1"/>
</dbReference>
<dbReference type="AlphaFoldDB" id="A0A5C6CM19"/>
<dbReference type="EC" id="4.2.2.12" evidence="2"/>
<dbReference type="SUPFAM" id="SSF53187">
    <property type="entry name" value="Zn-dependent exopeptidases"/>
    <property type="match status" value="1"/>
</dbReference>
<sequence>MNLRSLKLISKSFSTSLSRKKASKKNPEKQLRYEPLEPRLVLAAAGLVDVGAQPEGALSGKIVYTSGGHGIVANSNGNWGFQRPLLLNMIEDLGNQDQMSSFAEYAFNAGATVVPMRPVGHQPNEIILDNDDVEVTFSGAWSNSSASVYFGDPGDVPYRFASTSASETAVATYRPNVSEAGFYPVYAWTRAGSDRASDQLYRVNHSGGSTEVTVNHRMVGTGIIYLGTYYFEAGTAGSVEISNRSSDGSRVVIADMIRFGNGVGDINQGAGVSGRDRSDEASLYWIKWHVDHSQGIPDSEYRSSSDDGSANVSAPIRYAEFMNQSGEGSISDRVYVGFHSNAGGGRGTVGLHNTNSGGATPNQLLLAQSLGKEVNDDLVDQNGVYEHNWNDRGNNITYQASFNYGELNNLYINNEFDATILEVAFHDSQLDAELLRDADVRAATSQATVQGLVRFFNSIDGGATPIAMAPGKVTGIRAETAGSGSVTVSWVPPVANTYNGDAATGYMVYGSTNGYGFDGGTFVAGGAATSHTFTGLDSNEGPYYFKVVTINAGGASPDSEVVAAIPNVGPKDILIVNGFDRLSRQQNPVQSGAERVRPRQSNSYDYVVQVASAIEASAPGLVVDTTSNEALISGNIQLANYSAVFWILGEESTDDHTFDPTEQSLVSNYLASGGQLFVSGSEIAWDLDSQNNGQAFYNNSLRADYVADDANTYNVQGAVGSIFEGLTFSFDNGNQFYNVDFPDRISPLGGATTSLSYVGGSGGGAGIQYDSGSGTKVVNVAFPVETITSESLRNAFFGRVLDFFNFDVELSDLELILDNDDGPGVYTETGTWTTSTSPGFNGGTYRFGVVGSPATATWNFYAPFAGEGEVFVQYASGSNRADDTVYHVNTGNGVEDASIDQKVNNLTWVSLGNFSFTAGSNQIVLDAQASSGGSVVIADAVRVLIPAPSTDSADFDEDGDIDGRDFLAWQRGFGKASPVLADGDANTDSSVDELDLGVWQTQYGTTPLVASLAIPDVDISIALVSTAVEEEFSELAGIVQTSRISQISSRPAFTAARRVAMDSVFEKTFESEHSLTRNAATQDAESFFLHLVTDSLQEDEEVNVALDLAFEDLSSEIDAF</sequence>
<keyword evidence="3" id="KW-1185">Reference proteome</keyword>
<feature type="domain" description="Fibronectin type-III" evidence="1">
    <location>
        <begin position="469"/>
        <end position="571"/>
    </location>
</feature>
<dbReference type="PROSITE" id="PS50853">
    <property type="entry name" value="FN3"/>
    <property type="match status" value="1"/>
</dbReference>
<proteinExistence type="predicted"/>
<evidence type="ECO:0000313" key="3">
    <source>
        <dbReference type="Proteomes" id="UP000318437"/>
    </source>
</evidence>
<gene>
    <name evidence="2" type="ORF">Pla144_33880</name>
</gene>
<dbReference type="InterPro" id="IPR003961">
    <property type="entry name" value="FN3_dom"/>
</dbReference>
<dbReference type="InterPro" id="IPR033803">
    <property type="entry name" value="CBD-like_Golvesin-Xly"/>
</dbReference>
<dbReference type="EMBL" id="SJPS01000005">
    <property type="protein sequence ID" value="TWU24504.1"/>
    <property type="molecule type" value="Genomic_DNA"/>
</dbReference>
<accession>A0A5C6CM19</accession>
<reference evidence="2 3" key="1">
    <citation type="submission" date="2019-02" db="EMBL/GenBank/DDBJ databases">
        <title>Deep-cultivation of Planctomycetes and their phenomic and genomic characterization uncovers novel biology.</title>
        <authorList>
            <person name="Wiegand S."/>
            <person name="Jogler M."/>
            <person name="Boedeker C."/>
            <person name="Pinto D."/>
            <person name="Vollmers J."/>
            <person name="Rivas-Marin E."/>
            <person name="Kohn T."/>
            <person name="Peeters S.H."/>
            <person name="Heuer A."/>
            <person name="Rast P."/>
            <person name="Oberbeckmann S."/>
            <person name="Bunk B."/>
            <person name="Jeske O."/>
            <person name="Meyerdierks A."/>
            <person name="Storesund J.E."/>
            <person name="Kallscheuer N."/>
            <person name="Luecker S."/>
            <person name="Lage O.M."/>
            <person name="Pohl T."/>
            <person name="Merkel B.J."/>
            <person name="Hornburger P."/>
            <person name="Mueller R.-W."/>
            <person name="Bruemmer F."/>
            <person name="Labrenz M."/>
            <person name="Spormann A.M."/>
            <person name="Op Den Camp H."/>
            <person name="Overmann J."/>
            <person name="Amann R."/>
            <person name="Jetten M.S.M."/>
            <person name="Mascher T."/>
            <person name="Medema M.H."/>
            <person name="Devos D.P."/>
            <person name="Kaster A.-K."/>
            <person name="Ovreas L."/>
            <person name="Rohde M."/>
            <person name="Galperin M.Y."/>
            <person name="Jogler C."/>
        </authorList>
    </citation>
    <scope>NUCLEOTIDE SEQUENCE [LARGE SCALE GENOMIC DNA]</scope>
    <source>
        <strain evidence="2 3">Pla144</strain>
    </source>
</reference>